<dbReference type="AlphaFoldDB" id="A0A7W3TL69"/>
<sequence>MSDIHPQDKLDALDWALQQLRFRAPQGGYQSQLDRNRLHTLEQLRDEAQRKARG</sequence>
<comment type="caution">
    <text evidence="1">The sequence shown here is derived from an EMBL/GenBank/DDBJ whole genome shotgun (WGS) entry which is preliminary data.</text>
</comment>
<dbReference type="EMBL" id="JACHTF010000006">
    <property type="protein sequence ID" value="MBB1060380.1"/>
    <property type="molecule type" value="Genomic_DNA"/>
</dbReference>
<proteinExistence type="predicted"/>
<name>A0A7W3TL69_9GAMM</name>
<keyword evidence="2" id="KW-1185">Reference proteome</keyword>
<organism evidence="1 2">
    <name type="scientific">Marilutibacter spongiae</name>
    <dbReference type="NCBI Taxonomy" id="2025720"/>
    <lineage>
        <taxon>Bacteria</taxon>
        <taxon>Pseudomonadati</taxon>
        <taxon>Pseudomonadota</taxon>
        <taxon>Gammaproteobacteria</taxon>
        <taxon>Lysobacterales</taxon>
        <taxon>Lysobacteraceae</taxon>
        <taxon>Marilutibacter</taxon>
    </lineage>
</organism>
<reference evidence="1 2" key="1">
    <citation type="submission" date="2020-08" db="EMBL/GenBank/DDBJ databases">
        <authorList>
            <person name="Xu S."/>
            <person name="Li A."/>
        </authorList>
    </citation>
    <scope>NUCLEOTIDE SEQUENCE [LARGE SCALE GENOMIC DNA]</scope>
    <source>
        <strain evidence="1 2">119BY6-57</strain>
    </source>
</reference>
<evidence type="ECO:0000313" key="1">
    <source>
        <dbReference type="EMBL" id="MBB1060380.1"/>
    </source>
</evidence>
<evidence type="ECO:0000313" key="2">
    <source>
        <dbReference type="Proteomes" id="UP000523196"/>
    </source>
</evidence>
<protein>
    <submittedName>
        <fullName evidence="1">Uncharacterized protein</fullName>
    </submittedName>
</protein>
<accession>A0A7W3TL69</accession>
<gene>
    <name evidence="1" type="ORF">H4F98_07305</name>
</gene>
<dbReference type="RefSeq" id="WP_182686289.1">
    <property type="nucleotide sequence ID" value="NZ_JACHTF010000006.1"/>
</dbReference>
<dbReference type="Proteomes" id="UP000523196">
    <property type="component" value="Unassembled WGS sequence"/>
</dbReference>